<evidence type="ECO:0000256" key="5">
    <source>
        <dbReference type="ARBA" id="ARBA00022833"/>
    </source>
</evidence>
<dbReference type="InterPro" id="IPR013087">
    <property type="entry name" value="Znf_C2H2_type"/>
</dbReference>
<protein>
    <recommendedName>
        <fullName evidence="8">C2H2-type domain-containing protein</fullName>
    </recommendedName>
</protein>
<keyword evidence="6" id="KW-0539">Nucleus</keyword>
<keyword evidence="10" id="KW-1185">Reference proteome</keyword>
<evidence type="ECO:0000256" key="2">
    <source>
        <dbReference type="ARBA" id="ARBA00022723"/>
    </source>
</evidence>
<sequence>EHHEIQFHLDLKDFEDVDIKFNGSESNESRDVECIEVEDSEDEEEIDTATLIPAIEISTFSESEQGSSSEFCLNQWDTVPNTKDGISEASGEVSHQQFFYSNGDGFNSNGISRMYSESILPVGLPALSPVYHAEENTKSKTVKRTRVQNKGKSNPRNPIFSCTVCTETFRSREKFKEHLEIHNGKAPTCVLCQKVFPRKHNLMIHMRTHTGEKPYDCPVCHKPYSDRSNFNAHVRKHMAKPFACTICGRMFDKSQAAHVHATSMHPEEAAGKIISKVTFKA</sequence>
<evidence type="ECO:0000256" key="3">
    <source>
        <dbReference type="ARBA" id="ARBA00022737"/>
    </source>
</evidence>
<gene>
    <name evidence="9" type="ORF">AFUS01_LOCUS47337</name>
</gene>
<feature type="non-terminal residue" evidence="9">
    <location>
        <position position="281"/>
    </location>
</feature>
<evidence type="ECO:0000256" key="7">
    <source>
        <dbReference type="PROSITE-ProRule" id="PRU00042"/>
    </source>
</evidence>
<feature type="domain" description="C2H2-type" evidence="8">
    <location>
        <begin position="242"/>
        <end position="270"/>
    </location>
</feature>
<feature type="domain" description="C2H2-type" evidence="8">
    <location>
        <begin position="160"/>
        <end position="187"/>
    </location>
</feature>
<dbReference type="GO" id="GO:0003682">
    <property type="term" value="F:chromatin binding"/>
    <property type="evidence" value="ECO:0007669"/>
    <property type="project" value="UniProtKB-ARBA"/>
</dbReference>
<keyword evidence="2" id="KW-0479">Metal-binding</keyword>
<dbReference type="GO" id="GO:0008270">
    <property type="term" value="F:zinc ion binding"/>
    <property type="evidence" value="ECO:0007669"/>
    <property type="project" value="UniProtKB-KW"/>
</dbReference>
<keyword evidence="3" id="KW-0677">Repeat</keyword>
<proteinExistence type="predicted"/>
<dbReference type="OrthoDB" id="6077919at2759"/>
<dbReference type="FunFam" id="3.30.160.60:FF:000182">
    <property type="entry name" value="zinc finger protein 366"/>
    <property type="match status" value="1"/>
</dbReference>
<dbReference type="PANTHER" id="PTHR24396">
    <property type="entry name" value="ZINC FINGER PROTEIN"/>
    <property type="match status" value="1"/>
</dbReference>
<evidence type="ECO:0000256" key="6">
    <source>
        <dbReference type="ARBA" id="ARBA00023242"/>
    </source>
</evidence>
<dbReference type="GO" id="GO:0040029">
    <property type="term" value="P:epigenetic regulation of gene expression"/>
    <property type="evidence" value="ECO:0007669"/>
    <property type="project" value="UniProtKB-ARBA"/>
</dbReference>
<dbReference type="GO" id="GO:0005634">
    <property type="term" value="C:nucleus"/>
    <property type="evidence" value="ECO:0007669"/>
    <property type="project" value="UniProtKB-SubCell"/>
</dbReference>
<dbReference type="InterPro" id="IPR051643">
    <property type="entry name" value="Transcr_Reg_ZincFinger"/>
</dbReference>
<keyword evidence="5" id="KW-0862">Zinc</keyword>
<dbReference type="PANTHER" id="PTHR24396:SF19">
    <property type="entry name" value="FI01119P"/>
    <property type="match status" value="1"/>
</dbReference>
<evidence type="ECO:0000256" key="1">
    <source>
        <dbReference type="ARBA" id="ARBA00004123"/>
    </source>
</evidence>
<keyword evidence="4 7" id="KW-0863">Zinc-finger</keyword>
<reference evidence="9" key="1">
    <citation type="submission" date="2021-06" db="EMBL/GenBank/DDBJ databases">
        <authorList>
            <person name="Hodson N. C."/>
            <person name="Mongue J. A."/>
            <person name="Jaron S. K."/>
        </authorList>
    </citation>
    <scope>NUCLEOTIDE SEQUENCE</scope>
</reference>
<dbReference type="EMBL" id="CAJVCH010571722">
    <property type="protein sequence ID" value="CAG7838359.1"/>
    <property type="molecule type" value="Genomic_DNA"/>
</dbReference>
<dbReference type="GO" id="GO:0000981">
    <property type="term" value="F:DNA-binding transcription factor activity, RNA polymerase II-specific"/>
    <property type="evidence" value="ECO:0007669"/>
    <property type="project" value="TreeGrafter"/>
</dbReference>
<accession>A0A8J2LSR6</accession>
<evidence type="ECO:0000256" key="4">
    <source>
        <dbReference type="ARBA" id="ARBA00022771"/>
    </source>
</evidence>
<name>A0A8J2LSR6_9HEXA</name>
<dbReference type="GO" id="GO:0000785">
    <property type="term" value="C:chromatin"/>
    <property type="evidence" value="ECO:0007669"/>
    <property type="project" value="UniProtKB-ARBA"/>
</dbReference>
<dbReference type="PROSITE" id="PS00028">
    <property type="entry name" value="ZINC_FINGER_C2H2_1"/>
    <property type="match status" value="4"/>
</dbReference>
<evidence type="ECO:0000313" key="9">
    <source>
        <dbReference type="EMBL" id="CAG7838359.1"/>
    </source>
</evidence>
<organism evidence="9 10">
    <name type="scientific">Allacma fusca</name>
    <dbReference type="NCBI Taxonomy" id="39272"/>
    <lineage>
        <taxon>Eukaryota</taxon>
        <taxon>Metazoa</taxon>
        <taxon>Ecdysozoa</taxon>
        <taxon>Arthropoda</taxon>
        <taxon>Hexapoda</taxon>
        <taxon>Collembola</taxon>
        <taxon>Symphypleona</taxon>
        <taxon>Sminthuridae</taxon>
        <taxon>Allacma</taxon>
    </lineage>
</organism>
<comment type="caution">
    <text evidence="9">The sequence shown here is derived from an EMBL/GenBank/DDBJ whole genome shotgun (WGS) entry which is preliminary data.</text>
</comment>
<dbReference type="PROSITE" id="PS50157">
    <property type="entry name" value="ZINC_FINGER_C2H2_2"/>
    <property type="match status" value="4"/>
</dbReference>
<evidence type="ECO:0000259" key="8">
    <source>
        <dbReference type="PROSITE" id="PS50157"/>
    </source>
</evidence>
<feature type="domain" description="C2H2-type" evidence="8">
    <location>
        <begin position="187"/>
        <end position="214"/>
    </location>
</feature>
<dbReference type="GO" id="GO:0000978">
    <property type="term" value="F:RNA polymerase II cis-regulatory region sequence-specific DNA binding"/>
    <property type="evidence" value="ECO:0007669"/>
    <property type="project" value="TreeGrafter"/>
</dbReference>
<comment type="subcellular location">
    <subcellularLocation>
        <location evidence="1">Nucleus</location>
    </subcellularLocation>
</comment>
<dbReference type="AlphaFoldDB" id="A0A8J2LSR6"/>
<dbReference type="SMART" id="SM00355">
    <property type="entry name" value="ZnF_C2H2"/>
    <property type="match status" value="4"/>
</dbReference>
<dbReference type="FunFam" id="3.30.160.60:FF:000690">
    <property type="entry name" value="Zinc finger protein 354C"/>
    <property type="match status" value="1"/>
</dbReference>
<dbReference type="Pfam" id="PF00096">
    <property type="entry name" value="zf-C2H2"/>
    <property type="match status" value="3"/>
</dbReference>
<feature type="domain" description="C2H2-type" evidence="8">
    <location>
        <begin position="215"/>
        <end position="242"/>
    </location>
</feature>
<evidence type="ECO:0000313" key="10">
    <source>
        <dbReference type="Proteomes" id="UP000708208"/>
    </source>
</evidence>
<dbReference type="Proteomes" id="UP000708208">
    <property type="component" value="Unassembled WGS sequence"/>
</dbReference>